<feature type="compositionally biased region" description="Polar residues" evidence="1">
    <location>
        <begin position="34"/>
        <end position="46"/>
    </location>
</feature>
<dbReference type="InParanoid" id="Q4QGG9"/>
<dbReference type="KEGG" id="lma:LMJF_12_1200"/>
<feature type="region of interest" description="Disordered" evidence="1">
    <location>
        <begin position="13"/>
        <end position="69"/>
    </location>
</feature>
<dbReference type="GeneID" id="5650014"/>
<protein>
    <submittedName>
        <fullName evidence="2">Uncharacterized protein</fullName>
    </submittedName>
</protein>
<evidence type="ECO:0000256" key="1">
    <source>
        <dbReference type="SAM" id="MobiDB-lite"/>
    </source>
</evidence>
<dbReference type="VEuPathDB" id="TriTrypDB:LmjF.12.1200"/>
<proteinExistence type="predicted"/>
<dbReference type="EMBL" id="FR796408">
    <property type="protein sequence ID" value="CAJ03060.1"/>
    <property type="molecule type" value="Genomic_DNA"/>
</dbReference>
<dbReference type="VEuPathDB" id="TriTrypDB:LMJSD75_120014800"/>
<feature type="region of interest" description="Disordered" evidence="1">
    <location>
        <begin position="478"/>
        <end position="528"/>
    </location>
</feature>
<dbReference type="eggNOG" id="ENOG502SH7C">
    <property type="taxonomic scope" value="Eukaryota"/>
</dbReference>
<dbReference type="OMA" id="SAYAQFC"/>
<evidence type="ECO:0000313" key="3">
    <source>
        <dbReference type="Proteomes" id="UP000000542"/>
    </source>
</evidence>
<dbReference type="HOGENOM" id="CLU_516278_0_0_1"/>
<feature type="region of interest" description="Disordered" evidence="1">
    <location>
        <begin position="370"/>
        <end position="414"/>
    </location>
</feature>
<feature type="compositionally biased region" description="Basic and acidic residues" evidence="1">
    <location>
        <begin position="478"/>
        <end position="489"/>
    </location>
</feature>
<feature type="compositionally biased region" description="Acidic residues" evidence="1">
    <location>
        <begin position="378"/>
        <end position="392"/>
    </location>
</feature>
<dbReference type="Proteomes" id="UP000000542">
    <property type="component" value="Chromosome 12"/>
</dbReference>
<gene>
    <name evidence="2" type="ORF">LMJF_12_1200</name>
</gene>
<feature type="compositionally biased region" description="Basic and acidic residues" evidence="1">
    <location>
        <begin position="205"/>
        <end position="224"/>
    </location>
</feature>
<sequence length="528" mass="58480">MASVGRFVQTADPAVTALESPPLPTETRLWRQSPDCQSESDSNRVSGSVLDSVKSNGGPKHASTARLHASQDLPTSVTRFLCLSSSSNSAAAKDLRRQLLVVRDCCVALGNKVKGSELLLLGGSQLSRKVEAMADFNSCLGVIFAASLTFTGETEGVAKDTLCSVVEMLKSAQESGDEKVFRAAVVKIVNRILLCTPLRPPARNAAKETARKSAGKQEQHAEQEPKLEDECLDFLTVEDGVPVLLECVWKRWLRYFEDGYVRYVKKLMAEERQALEAAAAAAAADDYNGEEAQYVDGVSATTTQTISTVPLFTTCQDYWKSPASAYAQFCYILLAIFFVRTKDFSLNYLARVTKLVQYFTYQLEFEDGEPIAVRTDTDAEEDSAQSEDEDDDRTPPQQEGPRKEKQVHSLPMPEYDKAVTQRRFRMSRRSSSQGLVPTVVSFKKAEKPRRHCHKCFFTDALPGDLRPSVEAVRQEEAEAAARDSEEHSHLPVVRRSANLDLSEHSISPQREREQLDACDASMESVQGV</sequence>
<dbReference type="AlphaFoldDB" id="Q4QGG9"/>
<dbReference type="RefSeq" id="XP_001681729.1">
    <property type="nucleotide sequence ID" value="XM_001681677.1"/>
</dbReference>
<reference evidence="2 3" key="2">
    <citation type="journal article" date="2011" name="Genome Res.">
        <title>Chromosome and gene copy number variation allow major structural change between species and strains of Leishmania.</title>
        <authorList>
            <person name="Rogers M.B."/>
            <person name="Hilley J.D."/>
            <person name="Dickens N.J."/>
            <person name="Wilkes J."/>
            <person name="Bates P.A."/>
            <person name="Depledge D.P."/>
            <person name="Harris D."/>
            <person name="Her Y."/>
            <person name="Herzyk P."/>
            <person name="Imamura H."/>
            <person name="Otto T.D."/>
            <person name="Sanders M."/>
            <person name="Seeger K."/>
            <person name="Dujardin J.C."/>
            <person name="Berriman M."/>
            <person name="Smith D.F."/>
            <person name="Hertz-Fowler C."/>
            <person name="Mottram J.C."/>
        </authorList>
    </citation>
    <scope>NUCLEOTIDE SEQUENCE [LARGE SCALE GENOMIC DNA]</scope>
    <source>
        <strain evidence="3">MHOM/IL/81/Friedlin</strain>
    </source>
</reference>
<dbReference type="VEuPathDB" id="TriTrypDB:LMJFC_120019000"/>
<accession>Q4QGG9</accession>
<reference evidence="2 3" key="1">
    <citation type="journal article" date="2005" name="Science">
        <title>The genome of the kinetoplastid parasite, Leishmania major.</title>
        <authorList>
            <person name="Ivens A.C."/>
            <person name="Peacock C.S."/>
            <person name="Worthey E.A."/>
            <person name="Murphy L."/>
            <person name="Aggarwal G."/>
            <person name="Berriman M."/>
            <person name="Sisk E."/>
            <person name="Rajandream M.A."/>
            <person name="Adlem E."/>
            <person name="Aert R."/>
            <person name="Anupama A."/>
            <person name="Apostolou Z."/>
            <person name="Attipoe P."/>
            <person name="Bason N."/>
            <person name="Bauser C."/>
            <person name="Beck A."/>
            <person name="Beverley S.M."/>
            <person name="Bianchettin G."/>
            <person name="Borzym K."/>
            <person name="Bothe G."/>
            <person name="Bruschi C.V."/>
            <person name="Collins M."/>
            <person name="Cadag E."/>
            <person name="Ciarloni L."/>
            <person name="Clayton C."/>
            <person name="Coulson R.M."/>
            <person name="Cronin A."/>
            <person name="Cruz A.K."/>
            <person name="Davies R.M."/>
            <person name="De Gaudenzi J."/>
            <person name="Dobson D.E."/>
            <person name="Duesterhoeft A."/>
            <person name="Fazelina G."/>
            <person name="Fosker N."/>
            <person name="Frasch A.C."/>
            <person name="Fraser A."/>
            <person name="Fuchs M."/>
            <person name="Gabel C."/>
            <person name="Goble A."/>
            <person name="Goffeau A."/>
            <person name="Harris D."/>
            <person name="Hertz-Fowler C."/>
            <person name="Hilbert H."/>
            <person name="Horn D."/>
            <person name="Huang Y."/>
            <person name="Klages S."/>
            <person name="Knights A."/>
            <person name="Kube M."/>
            <person name="Larke N."/>
            <person name="Litvin L."/>
            <person name="Lord A."/>
            <person name="Louie T."/>
            <person name="Marra M."/>
            <person name="Masuy D."/>
            <person name="Matthews K."/>
            <person name="Michaeli S."/>
            <person name="Mottram J.C."/>
            <person name="Muller-Auer S."/>
            <person name="Munden H."/>
            <person name="Nelson S."/>
            <person name="Norbertczak H."/>
            <person name="Oliver K."/>
            <person name="O'neil S."/>
            <person name="Pentony M."/>
            <person name="Pohl T.M."/>
            <person name="Price C."/>
            <person name="Purnelle B."/>
            <person name="Quail M.A."/>
            <person name="Rabbinowitsch E."/>
            <person name="Reinhardt R."/>
            <person name="Rieger M."/>
            <person name="Rinta J."/>
            <person name="Robben J."/>
            <person name="Robertson L."/>
            <person name="Ruiz J.C."/>
            <person name="Rutter S."/>
            <person name="Saunders D."/>
            <person name="Schafer M."/>
            <person name="Schein J."/>
            <person name="Schwartz D.C."/>
            <person name="Seeger K."/>
            <person name="Seyler A."/>
            <person name="Sharp S."/>
            <person name="Shin H."/>
            <person name="Sivam D."/>
            <person name="Squares R."/>
            <person name="Squares S."/>
            <person name="Tosato V."/>
            <person name="Vogt C."/>
            <person name="Volckaert G."/>
            <person name="Wambutt R."/>
            <person name="Warren T."/>
            <person name="Wedler H."/>
            <person name="Woodward J."/>
            <person name="Zhou S."/>
            <person name="Zimmermann W."/>
            <person name="Smith D.F."/>
            <person name="Blackwell J.M."/>
            <person name="Stuart K.D."/>
            <person name="Barrell B."/>
            <person name="Myler P.J."/>
        </authorList>
    </citation>
    <scope>NUCLEOTIDE SEQUENCE [LARGE SCALE GENOMIC DNA]</scope>
    <source>
        <strain evidence="3">MHOM/IL/81/Friedlin</strain>
    </source>
</reference>
<dbReference type="VEuPathDB" id="TriTrypDB:LMJLV39_120014100"/>
<name>Q4QGG9_LEIMA</name>
<evidence type="ECO:0000313" key="2">
    <source>
        <dbReference type="EMBL" id="CAJ03060.1"/>
    </source>
</evidence>
<organism evidence="2 3">
    <name type="scientific">Leishmania major</name>
    <dbReference type="NCBI Taxonomy" id="5664"/>
    <lineage>
        <taxon>Eukaryota</taxon>
        <taxon>Discoba</taxon>
        <taxon>Euglenozoa</taxon>
        <taxon>Kinetoplastea</taxon>
        <taxon>Metakinetoplastina</taxon>
        <taxon>Trypanosomatida</taxon>
        <taxon>Trypanosomatidae</taxon>
        <taxon>Leishmaniinae</taxon>
        <taxon>Leishmania</taxon>
    </lineage>
</organism>
<keyword evidence="3" id="KW-1185">Reference proteome</keyword>
<feature type="region of interest" description="Disordered" evidence="1">
    <location>
        <begin position="204"/>
        <end position="224"/>
    </location>
</feature>